<evidence type="ECO:0000259" key="1">
    <source>
        <dbReference type="Pfam" id="PF20150"/>
    </source>
</evidence>
<dbReference type="InterPro" id="IPR045518">
    <property type="entry name" value="2EXR"/>
</dbReference>
<dbReference type="EMBL" id="JXCE01000301">
    <property type="protein sequence ID" value="KPA38229.1"/>
    <property type="molecule type" value="Genomic_DNA"/>
</dbReference>
<gene>
    <name evidence="2" type="ORF">FLAG1_08940</name>
</gene>
<keyword evidence="3" id="KW-1185">Reference proteome</keyword>
<evidence type="ECO:0000313" key="3">
    <source>
        <dbReference type="Proteomes" id="UP000037904"/>
    </source>
</evidence>
<dbReference type="Proteomes" id="UP000037904">
    <property type="component" value="Unassembled WGS sequence"/>
</dbReference>
<accession>A0A0M9ER76</accession>
<protein>
    <recommendedName>
        <fullName evidence="1">2EXR domain-containing protein</fullName>
    </recommendedName>
</protein>
<sequence>MDQWEESPPEPELYPGPHLELFNPARAPKSSDSFHLFPMLPPELRNLIWWQSLACERLITVNWYKEKRAVTNSSLISTTFVVSSGQDLDESPVLFVNQESRQAALQFYRIRIPCYIPEMGVPWPPFRTEKQSHQLRQVMSGICSVMFLLVTSRHGYEARDGLFPKHYRDIPIDNNHVCFQRLSQDPRPILQDLKQRFGADAWGETNTELQKVRSFARHWNHLRDIMEVQSPCDHKLVIVSKGWDYHSTEILERLKSENWFLQSCLVREKARNPTEKGEETSEELKAAPQTAAGFWIFPQEALGPVLFDGSLEPNEDPEILDLTAYHPELALFDLD</sequence>
<name>A0A0M9ER76_FUSLA</name>
<proteinExistence type="predicted"/>
<reference evidence="2 3" key="1">
    <citation type="submission" date="2015-04" db="EMBL/GenBank/DDBJ databases">
        <title>The draft genome sequence of Fusarium langsethiae, a T-2/HT-2 mycotoxin producer.</title>
        <authorList>
            <person name="Lysoe E."/>
            <person name="Divon H.H."/>
            <person name="Terzi V."/>
            <person name="Orru L."/>
            <person name="Lamontanara A."/>
            <person name="Kolseth A.-K."/>
            <person name="Frandsen R.J."/>
            <person name="Nielsen K."/>
            <person name="Thrane U."/>
        </authorList>
    </citation>
    <scope>NUCLEOTIDE SEQUENCE [LARGE SCALE GENOMIC DNA]</scope>
    <source>
        <strain evidence="2 3">Fl201059</strain>
    </source>
</reference>
<feature type="domain" description="2EXR" evidence="1">
    <location>
        <begin position="34"/>
        <end position="116"/>
    </location>
</feature>
<dbReference type="AlphaFoldDB" id="A0A0M9ER76"/>
<evidence type="ECO:0000313" key="2">
    <source>
        <dbReference type="EMBL" id="KPA38229.1"/>
    </source>
</evidence>
<comment type="caution">
    <text evidence="2">The sequence shown here is derived from an EMBL/GenBank/DDBJ whole genome shotgun (WGS) entry which is preliminary data.</text>
</comment>
<dbReference type="Pfam" id="PF20150">
    <property type="entry name" value="2EXR"/>
    <property type="match status" value="1"/>
</dbReference>
<dbReference type="OrthoDB" id="3469466at2759"/>
<organism evidence="2 3">
    <name type="scientific">Fusarium langsethiae</name>
    <dbReference type="NCBI Taxonomy" id="179993"/>
    <lineage>
        <taxon>Eukaryota</taxon>
        <taxon>Fungi</taxon>
        <taxon>Dikarya</taxon>
        <taxon>Ascomycota</taxon>
        <taxon>Pezizomycotina</taxon>
        <taxon>Sordariomycetes</taxon>
        <taxon>Hypocreomycetidae</taxon>
        <taxon>Hypocreales</taxon>
        <taxon>Nectriaceae</taxon>
        <taxon>Fusarium</taxon>
    </lineage>
</organism>